<protein>
    <submittedName>
        <fullName evidence="1">Uncharacterized protein LOC105123669</fullName>
    </submittedName>
</protein>
<accession>A0A2P2MEG7</accession>
<name>A0A2P2MEG7_RHIMU</name>
<dbReference type="AlphaFoldDB" id="A0A2P2MEG7"/>
<evidence type="ECO:0000313" key="1">
    <source>
        <dbReference type="EMBL" id="MBX28611.1"/>
    </source>
</evidence>
<dbReference type="EMBL" id="GGEC01048127">
    <property type="protein sequence ID" value="MBX28611.1"/>
    <property type="molecule type" value="Transcribed_RNA"/>
</dbReference>
<organism evidence="1">
    <name type="scientific">Rhizophora mucronata</name>
    <name type="common">Asiatic mangrove</name>
    <dbReference type="NCBI Taxonomy" id="61149"/>
    <lineage>
        <taxon>Eukaryota</taxon>
        <taxon>Viridiplantae</taxon>
        <taxon>Streptophyta</taxon>
        <taxon>Embryophyta</taxon>
        <taxon>Tracheophyta</taxon>
        <taxon>Spermatophyta</taxon>
        <taxon>Magnoliopsida</taxon>
        <taxon>eudicotyledons</taxon>
        <taxon>Gunneridae</taxon>
        <taxon>Pentapetalae</taxon>
        <taxon>rosids</taxon>
        <taxon>fabids</taxon>
        <taxon>Malpighiales</taxon>
        <taxon>Rhizophoraceae</taxon>
        <taxon>Rhizophora</taxon>
    </lineage>
</organism>
<sequence>MLACNFDWRESNDPENYLIFAPNPITAIETGLEIRIGIANFKSIHRPMSCDAPDTEGGTTATWGLSKFYEKKYVKI</sequence>
<proteinExistence type="predicted"/>
<reference evidence="1" key="1">
    <citation type="submission" date="2018-02" db="EMBL/GenBank/DDBJ databases">
        <title>Rhizophora mucronata_Transcriptome.</title>
        <authorList>
            <person name="Meera S.P."/>
            <person name="Sreeshan A."/>
            <person name="Augustine A."/>
        </authorList>
    </citation>
    <scope>NUCLEOTIDE SEQUENCE</scope>
    <source>
        <tissue evidence="1">Leaf</tissue>
    </source>
</reference>